<dbReference type="PANTHER" id="PTHR33153">
    <property type="entry name" value="MYND-TYPE DOMAIN-CONTAINING PROTEIN"/>
    <property type="match status" value="1"/>
</dbReference>
<dbReference type="PANTHER" id="PTHR33153:SF3">
    <property type="entry name" value="TRAFFICKING PROTEIN PARTICLE COMPLEX SUBUNIT 11 DOMAIN-CONTAINING PROTEIN"/>
    <property type="match status" value="1"/>
</dbReference>
<evidence type="ECO:0000256" key="1">
    <source>
        <dbReference type="SAM" id="MobiDB-lite"/>
    </source>
</evidence>
<feature type="compositionally biased region" description="Basic residues" evidence="1">
    <location>
        <begin position="720"/>
        <end position="734"/>
    </location>
</feature>
<gene>
    <name evidence="3" type="ORF">SCF082_LOCUS17710</name>
</gene>
<name>A0ABP0KLS3_9DINO</name>
<evidence type="ECO:0000313" key="3">
    <source>
        <dbReference type="EMBL" id="CAK9026917.1"/>
    </source>
</evidence>
<feature type="region of interest" description="Disordered" evidence="1">
    <location>
        <begin position="643"/>
        <end position="678"/>
    </location>
</feature>
<feature type="region of interest" description="Disordered" evidence="1">
    <location>
        <begin position="712"/>
        <end position="734"/>
    </location>
</feature>
<comment type="caution">
    <text evidence="3">The sequence shown here is derived from an EMBL/GenBank/DDBJ whole genome shotgun (WGS) entry which is preliminary data.</text>
</comment>
<organism evidence="3 4">
    <name type="scientific">Durusdinium trenchii</name>
    <dbReference type="NCBI Taxonomy" id="1381693"/>
    <lineage>
        <taxon>Eukaryota</taxon>
        <taxon>Sar</taxon>
        <taxon>Alveolata</taxon>
        <taxon>Dinophyceae</taxon>
        <taxon>Suessiales</taxon>
        <taxon>Symbiodiniaceae</taxon>
        <taxon>Durusdinium</taxon>
    </lineage>
</organism>
<proteinExistence type="predicted"/>
<evidence type="ECO:0000259" key="2">
    <source>
        <dbReference type="Pfam" id="PF25273"/>
    </source>
</evidence>
<feature type="region of interest" description="Disordered" evidence="1">
    <location>
        <begin position="1"/>
        <end position="29"/>
    </location>
</feature>
<accession>A0ABP0KLS3</accession>
<evidence type="ECO:0000313" key="4">
    <source>
        <dbReference type="Proteomes" id="UP001642464"/>
    </source>
</evidence>
<keyword evidence="4" id="KW-1185">Reference proteome</keyword>
<dbReference type="InterPro" id="IPR057191">
    <property type="entry name" value="DUF7869"/>
</dbReference>
<feature type="compositionally biased region" description="Acidic residues" evidence="1">
    <location>
        <begin position="1"/>
        <end position="10"/>
    </location>
</feature>
<reference evidence="3 4" key="1">
    <citation type="submission" date="2024-02" db="EMBL/GenBank/DDBJ databases">
        <authorList>
            <person name="Chen Y."/>
            <person name="Shah S."/>
            <person name="Dougan E. K."/>
            <person name="Thang M."/>
            <person name="Chan C."/>
        </authorList>
    </citation>
    <scope>NUCLEOTIDE SEQUENCE [LARGE SCALE GENOMIC DNA]</scope>
</reference>
<protein>
    <recommendedName>
        <fullName evidence="2">DUF7869 domain-containing protein</fullName>
    </recommendedName>
</protein>
<dbReference type="EMBL" id="CAXAMM010011745">
    <property type="protein sequence ID" value="CAK9026917.1"/>
    <property type="molecule type" value="Genomic_DNA"/>
</dbReference>
<dbReference type="Pfam" id="PF25273">
    <property type="entry name" value="DUF7869"/>
    <property type="match status" value="1"/>
</dbReference>
<dbReference type="Proteomes" id="UP001642464">
    <property type="component" value="Unassembled WGS sequence"/>
</dbReference>
<feature type="domain" description="DUF7869" evidence="2">
    <location>
        <begin position="302"/>
        <end position="458"/>
    </location>
</feature>
<sequence length="1090" mass="121764">MEAADADSDVETLPSDVSSEVELPPAVEPDESLPTIIDGGSASDQCCNQGCLEALAESRSLSRRVLELRQSLEQGTQHQKETLQFHCLKDWGKGGKGWRRYKAWGMSLCQTAVQNVLGLTMHKMKKLNKQIEQGLLQPERSLQATQNQRQDRPGSQKAETCLSWLYHNVAEDLAESVRLGDEGQPSSATARSLPQVSTISFLDNLEDEEKGVRWMPPGTTLAEMLDCAITFLPHCKHSYSTFVTHYHLQWAKRLKIRAEGHHSKCTACEKFKAYRKQVTAPSDCKRVAEEYTSHLKDGLHELYFVCDPDLSKNADLHCTIVGHCIERDHEAFQARGRPFPRHLRLQTDNATAEGKNATVFCLAPFLAQRRMFSSVTCSQFRVGHTHSKIDQRFSEVRNTLSQCNQLEDPDSFCAAIQTGMNPREKRELVVERVRAAANFKEFFQQLEIKVSGHTQTKKKTERNEEAVHCFSFERRDERPEDDEADDLAPAGSDIIMTCRQYLSDRENSQKPCVFAKEADFQKLGSIHELSPRVSYSQRQCKEFEKTANVIAQAPWNMHKGCAFLLKSMTENLENESDEWVPPKMTWVLQGVPDKRVVEGEDKTEALPEDTFNWNHTTAALVTVARPPQKMRRLQVKQPQLVDATAPAMPASGPEVRDDDGAAGSDADVLPPDAGVEDAEMAPPPPIEGDEMRGAPKIMYGTGGAPAHTALPLPSTPSAKSKAKAKAKSAAKPKAKAKSAAAAAKPKAKAKVQVKAKAKAKSGAPGRRNLGLLPMPPDAASVLGCSRCRHSSVGCRNCRSKAGLVLNGDMTAWELKQKSAPPADMLRGQEGEDEDCVILSATIPKRARLVIGQDECIIVDEEEVAQHLFMEFYSPPRVCIPLRREGFRAFYSFDLDTGYDFTDFGGRARAWKLLIRYRPFFTMLSAPCTMFSTMMNANFGKMSPEIKAKRFSEAECHLAYSMNVATHQIREERFFAHEHPHRATSWKRRCVVDVQNRPGVQTVSFDQCQVNLRTPFSHKLIKKRTTLMTNSSAIVQLFAPLQCTCSEPHATIEGSEGGILRSKWCQKYTPEFVDLLQRAVRMEAERAQRGA</sequence>